<feature type="region of interest" description="Disordered" evidence="1">
    <location>
        <begin position="75"/>
        <end position="118"/>
    </location>
</feature>
<proteinExistence type="predicted"/>
<evidence type="ECO:0000256" key="1">
    <source>
        <dbReference type="SAM" id="MobiDB-lite"/>
    </source>
</evidence>
<organism evidence="2 3">
    <name type="scientific">Ganoderma sinense ZZ0214-1</name>
    <dbReference type="NCBI Taxonomy" id="1077348"/>
    <lineage>
        <taxon>Eukaryota</taxon>
        <taxon>Fungi</taxon>
        <taxon>Dikarya</taxon>
        <taxon>Basidiomycota</taxon>
        <taxon>Agaricomycotina</taxon>
        <taxon>Agaricomycetes</taxon>
        <taxon>Polyporales</taxon>
        <taxon>Polyporaceae</taxon>
        <taxon>Ganoderma</taxon>
    </lineage>
</organism>
<accession>A0A2G8SD65</accession>
<evidence type="ECO:0000313" key="2">
    <source>
        <dbReference type="EMBL" id="PIL31715.1"/>
    </source>
</evidence>
<name>A0A2G8SD65_9APHY</name>
<gene>
    <name evidence="2" type="ORF">GSI_06419</name>
</gene>
<keyword evidence="3" id="KW-1185">Reference proteome</keyword>
<reference evidence="2 3" key="1">
    <citation type="journal article" date="2015" name="Sci. Rep.">
        <title>Chromosome-level genome map provides insights into diverse defense mechanisms in the medicinal fungus Ganoderma sinense.</title>
        <authorList>
            <person name="Zhu Y."/>
            <person name="Xu J."/>
            <person name="Sun C."/>
            <person name="Zhou S."/>
            <person name="Xu H."/>
            <person name="Nelson D.R."/>
            <person name="Qian J."/>
            <person name="Song J."/>
            <person name="Luo H."/>
            <person name="Xiang L."/>
            <person name="Li Y."/>
            <person name="Xu Z."/>
            <person name="Ji A."/>
            <person name="Wang L."/>
            <person name="Lu S."/>
            <person name="Hayward A."/>
            <person name="Sun W."/>
            <person name="Li X."/>
            <person name="Schwartz D.C."/>
            <person name="Wang Y."/>
            <person name="Chen S."/>
        </authorList>
    </citation>
    <scope>NUCLEOTIDE SEQUENCE [LARGE SCALE GENOMIC DNA]</scope>
    <source>
        <strain evidence="2 3">ZZ0214-1</strain>
    </source>
</reference>
<protein>
    <submittedName>
        <fullName evidence="2">Uncharacterized protein</fullName>
    </submittedName>
</protein>
<evidence type="ECO:0000313" key="3">
    <source>
        <dbReference type="Proteomes" id="UP000230002"/>
    </source>
</evidence>
<sequence>MRGFMGVSPMIVSLRSAGWSSPSESSGLRRGAACPVKESAAWDATRARFSLTGEGETCSPRRRLRARVTGESTAEDSGRCWAKRRGSMGGNGSGEEERRGAGGLFFGLDGVANGSEGD</sequence>
<comment type="caution">
    <text evidence="2">The sequence shown here is derived from an EMBL/GenBank/DDBJ whole genome shotgun (WGS) entry which is preliminary data.</text>
</comment>
<dbReference type="Proteomes" id="UP000230002">
    <property type="component" value="Unassembled WGS sequence"/>
</dbReference>
<dbReference type="EMBL" id="AYKW01000012">
    <property type="protein sequence ID" value="PIL31715.1"/>
    <property type="molecule type" value="Genomic_DNA"/>
</dbReference>
<dbReference type="AlphaFoldDB" id="A0A2G8SD65"/>